<evidence type="ECO:0000256" key="7">
    <source>
        <dbReference type="SAM" id="Phobius"/>
    </source>
</evidence>
<evidence type="ECO:0000256" key="5">
    <source>
        <dbReference type="ARBA" id="ARBA00023136"/>
    </source>
</evidence>
<evidence type="ECO:0000256" key="3">
    <source>
        <dbReference type="ARBA" id="ARBA00022692"/>
    </source>
</evidence>
<keyword evidence="11" id="KW-1185">Reference proteome</keyword>
<dbReference type="Proteomes" id="UP000789595">
    <property type="component" value="Unassembled WGS sequence"/>
</dbReference>
<dbReference type="PANTHER" id="PTHR13414">
    <property type="entry name" value="HUEL-CATION TRANSPORTER"/>
    <property type="match status" value="1"/>
</dbReference>
<dbReference type="SUPFAM" id="SSF161111">
    <property type="entry name" value="Cation efflux protein transmembrane domain-like"/>
    <property type="match status" value="1"/>
</dbReference>
<dbReference type="GO" id="GO:0005783">
    <property type="term" value="C:endoplasmic reticulum"/>
    <property type="evidence" value="ECO:0007669"/>
    <property type="project" value="TreeGrafter"/>
</dbReference>
<organism evidence="9">
    <name type="scientific">Pelagomonas calceolata</name>
    <dbReference type="NCBI Taxonomy" id="35677"/>
    <lineage>
        <taxon>Eukaryota</taxon>
        <taxon>Sar</taxon>
        <taxon>Stramenopiles</taxon>
        <taxon>Ochrophyta</taxon>
        <taxon>Pelagophyceae</taxon>
        <taxon>Pelagomonadales</taxon>
        <taxon>Pelagomonadaceae</taxon>
        <taxon>Pelagomonas</taxon>
    </lineage>
</organism>
<dbReference type="Gene3D" id="1.20.1510.10">
    <property type="entry name" value="Cation efflux protein transmembrane domain"/>
    <property type="match status" value="1"/>
</dbReference>
<dbReference type="InterPro" id="IPR027469">
    <property type="entry name" value="Cation_efflux_TMD_sf"/>
</dbReference>
<comment type="subcellular location">
    <subcellularLocation>
        <location evidence="1">Membrane</location>
        <topology evidence="1">Multi-pass membrane protein</topology>
    </subcellularLocation>
</comment>
<dbReference type="Pfam" id="PF01545">
    <property type="entry name" value="Cation_efflux"/>
    <property type="match status" value="1"/>
</dbReference>
<evidence type="ECO:0000313" key="10">
    <source>
        <dbReference type="EMBL" id="CAH0373050.1"/>
    </source>
</evidence>
<gene>
    <name evidence="9" type="ORF">PCAL00307_LOCUS21198</name>
    <name evidence="10" type="ORF">PECAL_4P02200</name>
</gene>
<proteinExistence type="predicted"/>
<evidence type="ECO:0000313" key="9">
    <source>
        <dbReference type="EMBL" id="CAE0705748.1"/>
    </source>
</evidence>
<feature type="transmembrane region" description="Helical" evidence="7">
    <location>
        <begin position="230"/>
        <end position="249"/>
    </location>
</feature>
<dbReference type="NCBIfam" id="TIGR01297">
    <property type="entry name" value="CDF"/>
    <property type="match status" value="1"/>
</dbReference>
<evidence type="ECO:0000256" key="6">
    <source>
        <dbReference type="SAM" id="MobiDB-lite"/>
    </source>
</evidence>
<sequence length="467" mass="50323">MYLRTARALGRLQQPCRLRFVASRSDDDGVKNTTPSKRSEDLVRYALAGNLAIAGAKGAVALTTGSAAMLAETVHSCADAGNQALLLIGLHAAALAPSASHPYGYGKSVYLWSLVSALGTFWLGAGVALHASVTELMGPSMDLEALTRPEAWGVLAVSLAIDGTVLRKSVQHVLEDKPGNVSFLAHLKRVRDPTLLAVLCEDAAACAGVVVVAGGMGASLLYATPVYDCVAGIAVGGLLGGVGGVLAMLNGRYLIGAAVEQNVLDDVEQLLRRRPSVDDVHAVRSQRLAPDAFAYKCEVDFDGTWVAAQLYDKYAPRFKLPSKKRREAEAIQQTEVPTLLSYFAEDVVRVIEREVRDIERAIRARHPDALFIEIEPDAQRRTGSSRFRFALDEGLADESKRSAEQRLLDSYLSERKGVAEALPVNFAIRDGRVVRERRKAAAPVSSKARLAGVAEDESWSYRKDGLT</sequence>
<dbReference type="EMBL" id="CAKKNE010000004">
    <property type="protein sequence ID" value="CAH0373050.1"/>
    <property type="molecule type" value="Genomic_DNA"/>
</dbReference>
<reference evidence="10" key="2">
    <citation type="submission" date="2021-11" db="EMBL/GenBank/DDBJ databases">
        <authorList>
            <consortium name="Genoscope - CEA"/>
            <person name="William W."/>
        </authorList>
    </citation>
    <scope>NUCLEOTIDE SEQUENCE</scope>
</reference>
<evidence type="ECO:0000256" key="1">
    <source>
        <dbReference type="ARBA" id="ARBA00004141"/>
    </source>
</evidence>
<keyword evidence="5 7" id="KW-0472">Membrane</keyword>
<feature type="domain" description="Cation efflux protein transmembrane" evidence="8">
    <location>
        <begin position="44"/>
        <end position="254"/>
    </location>
</feature>
<feature type="region of interest" description="Disordered" evidence="6">
    <location>
        <begin position="437"/>
        <end position="467"/>
    </location>
</feature>
<dbReference type="AlphaFoldDB" id="A0A7S4A6X8"/>
<reference evidence="9" key="1">
    <citation type="submission" date="2021-01" db="EMBL/GenBank/DDBJ databases">
        <authorList>
            <person name="Corre E."/>
            <person name="Pelletier E."/>
            <person name="Niang G."/>
            <person name="Scheremetjew M."/>
            <person name="Finn R."/>
            <person name="Kale V."/>
            <person name="Holt S."/>
            <person name="Cochrane G."/>
            <person name="Meng A."/>
            <person name="Brown T."/>
            <person name="Cohen L."/>
        </authorList>
    </citation>
    <scope>NUCLEOTIDE SEQUENCE</scope>
    <source>
        <strain evidence="9">CCMP1756</strain>
    </source>
</reference>
<dbReference type="GO" id="GO:0008324">
    <property type="term" value="F:monoatomic cation transmembrane transporter activity"/>
    <property type="evidence" value="ECO:0007669"/>
    <property type="project" value="InterPro"/>
</dbReference>
<dbReference type="InterPro" id="IPR040177">
    <property type="entry name" value="SLC30A9"/>
</dbReference>
<feature type="transmembrane region" description="Helical" evidence="7">
    <location>
        <begin position="195"/>
        <end position="224"/>
    </location>
</feature>
<dbReference type="InterPro" id="IPR002524">
    <property type="entry name" value="Cation_efflux"/>
</dbReference>
<name>A0A7S4A6X8_9STRA</name>
<keyword evidence="2" id="KW-0813">Transport</keyword>
<evidence type="ECO:0000256" key="2">
    <source>
        <dbReference type="ARBA" id="ARBA00022448"/>
    </source>
</evidence>
<keyword evidence="4 7" id="KW-1133">Transmembrane helix</keyword>
<dbReference type="GO" id="GO:0006882">
    <property type="term" value="P:intracellular zinc ion homeostasis"/>
    <property type="evidence" value="ECO:0007669"/>
    <property type="project" value="TreeGrafter"/>
</dbReference>
<dbReference type="GO" id="GO:0016020">
    <property type="term" value="C:membrane"/>
    <property type="evidence" value="ECO:0007669"/>
    <property type="project" value="UniProtKB-SubCell"/>
</dbReference>
<dbReference type="GO" id="GO:0006829">
    <property type="term" value="P:zinc ion transport"/>
    <property type="evidence" value="ECO:0007669"/>
    <property type="project" value="InterPro"/>
</dbReference>
<evidence type="ECO:0000256" key="4">
    <source>
        <dbReference type="ARBA" id="ARBA00022989"/>
    </source>
</evidence>
<protein>
    <recommendedName>
        <fullName evidence="8">Cation efflux protein transmembrane domain-containing protein</fullName>
    </recommendedName>
</protein>
<evidence type="ECO:0000313" key="11">
    <source>
        <dbReference type="Proteomes" id="UP000789595"/>
    </source>
</evidence>
<dbReference type="OrthoDB" id="407410at2759"/>
<keyword evidence="3 7" id="KW-0812">Transmembrane</keyword>
<dbReference type="EMBL" id="HBIW01024585">
    <property type="protein sequence ID" value="CAE0705748.1"/>
    <property type="molecule type" value="Transcribed_RNA"/>
</dbReference>
<accession>A0A7S4A6X8</accession>
<evidence type="ECO:0000259" key="8">
    <source>
        <dbReference type="Pfam" id="PF01545"/>
    </source>
</evidence>
<feature type="transmembrane region" description="Helical" evidence="7">
    <location>
        <begin position="109"/>
        <end position="131"/>
    </location>
</feature>
<dbReference type="InterPro" id="IPR058533">
    <property type="entry name" value="Cation_efflux_TM"/>
</dbReference>
<dbReference type="PANTHER" id="PTHR13414:SF9">
    <property type="entry name" value="PROTON-COUPLED ZINC ANTIPORTER SLC30A9, MITOCHONDRIAL"/>
    <property type="match status" value="1"/>
</dbReference>